<protein>
    <recommendedName>
        <fullName evidence="1">F-box domain-containing protein</fullName>
    </recommendedName>
</protein>
<evidence type="ECO:0000313" key="2">
    <source>
        <dbReference type="EMBL" id="CAL8101049.1"/>
    </source>
</evidence>
<dbReference type="EMBL" id="CAXLJM020000033">
    <property type="protein sequence ID" value="CAL8101049.1"/>
    <property type="molecule type" value="Genomic_DNA"/>
</dbReference>
<dbReference type="Pfam" id="PF12937">
    <property type="entry name" value="F-box-like"/>
    <property type="match status" value="1"/>
</dbReference>
<dbReference type="Proteomes" id="UP001642540">
    <property type="component" value="Unassembled WGS sequence"/>
</dbReference>
<dbReference type="CDD" id="cd09917">
    <property type="entry name" value="F-box_SF"/>
    <property type="match status" value="1"/>
</dbReference>
<evidence type="ECO:0000313" key="3">
    <source>
        <dbReference type="Proteomes" id="UP001642540"/>
    </source>
</evidence>
<gene>
    <name evidence="2" type="ORF">ODALV1_LOCUS10719</name>
</gene>
<dbReference type="Gene3D" id="3.80.10.10">
    <property type="entry name" value="Ribonuclease Inhibitor"/>
    <property type="match status" value="1"/>
</dbReference>
<sequence>MESIHSTEISDLPNEMLEEIFNFLKDPNDFLRVIGTCPRWNDIMSYRKTERLFGKVFPILLKYNLVPLRTMLTLRLISKKWKQEAELELEQDPSRLMRKYNIGDAEQVNQLLIHATNLPQGCNPFIGKHLSITSGDPVAYDSMHQLIQQHGTHLKSIEMKFFSKIQFASFLGGIPNVETLSIIGLMQQWETEDEADAPPLLPLLRLNNLGIAIYGAIHRDQNDDYRFLRLLSFLFTAYGQQLATLTCPKQLLRIGGISDLLPNLRQLELFMPHISSDAYTQPDLQVLSQVEWRLHTLSIYEWNFPLTTEFMTALNNFSATLEDLKIFIQLEENFDPDSLASFPFLKKLYLGITSELRSIPLGMKYRLMKLGGVAPNLEELDINLRNEALCDIVWSMEVMSNVFQNLNLIRLRGIPCKTFTL</sequence>
<dbReference type="SMART" id="SM00256">
    <property type="entry name" value="FBOX"/>
    <property type="match status" value="1"/>
</dbReference>
<accession>A0ABP1QF77</accession>
<organism evidence="2 3">
    <name type="scientific">Orchesella dallaii</name>
    <dbReference type="NCBI Taxonomy" id="48710"/>
    <lineage>
        <taxon>Eukaryota</taxon>
        <taxon>Metazoa</taxon>
        <taxon>Ecdysozoa</taxon>
        <taxon>Arthropoda</taxon>
        <taxon>Hexapoda</taxon>
        <taxon>Collembola</taxon>
        <taxon>Entomobryomorpha</taxon>
        <taxon>Entomobryoidea</taxon>
        <taxon>Orchesellidae</taxon>
        <taxon>Orchesellinae</taxon>
        <taxon>Orchesella</taxon>
    </lineage>
</organism>
<name>A0ABP1QF77_9HEXA</name>
<evidence type="ECO:0000259" key="1">
    <source>
        <dbReference type="PROSITE" id="PS50181"/>
    </source>
</evidence>
<dbReference type="InterPro" id="IPR001810">
    <property type="entry name" value="F-box_dom"/>
</dbReference>
<proteinExistence type="predicted"/>
<dbReference type="InterPro" id="IPR036047">
    <property type="entry name" value="F-box-like_dom_sf"/>
</dbReference>
<keyword evidence="3" id="KW-1185">Reference proteome</keyword>
<dbReference type="Gene3D" id="1.20.1280.50">
    <property type="match status" value="1"/>
</dbReference>
<dbReference type="PROSITE" id="PS50181">
    <property type="entry name" value="FBOX"/>
    <property type="match status" value="1"/>
</dbReference>
<comment type="caution">
    <text evidence="2">The sequence shown here is derived from an EMBL/GenBank/DDBJ whole genome shotgun (WGS) entry which is preliminary data.</text>
</comment>
<dbReference type="InterPro" id="IPR032675">
    <property type="entry name" value="LRR_dom_sf"/>
</dbReference>
<feature type="domain" description="F-box" evidence="1">
    <location>
        <begin position="6"/>
        <end position="56"/>
    </location>
</feature>
<dbReference type="SUPFAM" id="SSF81383">
    <property type="entry name" value="F-box domain"/>
    <property type="match status" value="1"/>
</dbReference>
<reference evidence="2 3" key="1">
    <citation type="submission" date="2024-08" db="EMBL/GenBank/DDBJ databases">
        <authorList>
            <person name="Cucini C."/>
            <person name="Frati F."/>
        </authorList>
    </citation>
    <scope>NUCLEOTIDE SEQUENCE [LARGE SCALE GENOMIC DNA]</scope>
</reference>